<dbReference type="EMBL" id="SLUP01000001">
    <property type="protein sequence ID" value="TCL69174.1"/>
    <property type="molecule type" value="Genomic_DNA"/>
</dbReference>
<dbReference type="Pfam" id="PF13505">
    <property type="entry name" value="OMP_b-brl"/>
    <property type="match status" value="1"/>
</dbReference>
<keyword evidence="1" id="KW-0732">Signal</keyword>
<reference evidence="4 5" key="1">
    <citation type="submission" date="2019-03" db="EMBL/GenBank/DDBJ databases">
        <title>Genomic Encyclopedia of Type Strains, Phase IV (KMG-IV): sequencing the most valuable type-strain genomes for metagenomic binning, comparative biology and taxonomic classification.</title>
        <authorList>
            <person name="Goeker M."/>
        </authorList>
    </citation>
    <scope>NUCLEOTIDE SEQUENCE [LARGE SCALE GENOMIC DNA]</scope>
    <source>
        <strain evidence="4 5">DSM 18792</strain>
    </source>
</reference>
<dbReference type="Proteomes" id="UP000295455">
    <property type="component" value="Unassembled WGS sequence"/>
</dbReference>
<dbReference type="Gene3D" id="2.40.160.20">
    <property type="match status" value="2"/>
</dbReference>
<dbReference type="AlphaFoldDB" id="A0A4R1RS41"/>
<dbReference type="RefSeq" id="WP_132214714.1">
    <property type="nucleotide sequence ID" value="NZ_OX156936.1"/>
</dbReference>
<dbReference type="InterPro" id="IPR027385">
    <property type="entry name" value="Beta-barrel_OMP"/>
</dbReference>
<evidence type="ECO:0000256" key="1">
    <source>
        <dbReference type="ARBA" id="ARBA00022729"/>
    </source>
</evidence>
<organism evidence="4 5">
    <name type="scientific">Mariniflexile fucanivorans</name>
    <dbReference type="NCBI Taxonomy" id="264023"/>
    <lineage>
        <taxon>Bacteria</taxon>
        <taxon>Pseudomonadati</taxon>
        <taxon>Bacteroidota</taxon>
        <taxon>Flavobacteriia</taxon>
        <taxon>Flavobacteriales</taxon>
        <taxon>Flavobacteriaceae</taxon>
        <taxon>Mariniflexile</taxon>
    </lineage>
</organism>
<dbReference type="OrthoDB" id="1010796at2"/>
<comment type="caution">
    <text evidence="4">The sequence shown here is derived from an EMBL/GenBank/DDBJ whole genome shotgun (WGS) entry which is preliminary data.</text>
</comment>
<feature type="coiled-coil region" evidence="2">
    <location>
        <begin position="406"/>
        <end position="477"/>
    </location>
</feature>
<proteinExistence type="predicted"/>
<evidence type="ECO:0000259" key="3">
    <source>
        <dbReference type="Pfam" id="PF13505"/>
    </source>
</evidence>
<sequence length="848" mass="94550">MKKLNIVLFTILLGTTTLFGQVKDISVTLSPAVEYTFWDDKSGLEDGLLFGGKVGFGFGEYIELRATYMQGLDLTTNFENFGLSNYSKDLFISRDVNLTRWGGEFKANFGTKTKLNPYFTLGSGVQTIQLEDFEKQEQIFATLGLGAKFNIGKRAVFALEAKNTMYNFNAGARLLTDADKTTFSVTDADFENERLSNWSAMASLQFYLGGRKPGALTELDKAYLNGFSSGFRGLRLVFEPGLANIKFDDKSNYRDTWMLGGYVGLDFNNYVGLRGFYYKSTKDEQISTDFDELSMYGAEFRARLNIAKGIAPYLALGGGYLNTSNDYLGKDGLAVDGSYFASGGIGLNIPLATGLQAYGGIKALLTSNSNEEDLQSPDQIQTHTMYNFGLKISIGKRAKSASSVYNENLNNALNEQQAKNDEKLAILKSDYKAKIAQLESDLNTANQNQDVDKAVELLEEKKETEEALKKVEEVEKVATTSKKAAVEVAEKQKVQLVIPQKQQIEQKQAEEVKAIEKDATTSKMAPVVVAEKQIAQPVVPQKQQIEQKEVKEPLVQMTPVEFELLIQRILNEVEYNSIKQTVQPNQIDKDEQIRILNERIKVLETRLLQGKTSEIRENTKAINTLQPALEEENDDKTRQILDKLDELNRKIERNSDKIDSRPTETINPQTIIVKPGIESSIPLENQDEVAPVTEKVEVEQIQDEEEENMEVNDEEVSIFSKLTFQDLSIFGGIMFGDATMPVTGVRANFGIDNSKILFVPELFFGFSDPVSFGLSANGIIPINVNSTKISPYAGAGLGFMRIEDTVNLNANLIVGTSMNVLNGKLYIDFTTRNFLKYNQVSVGYKFSF</sequence>
<evidence type="ECO:0000313" key="4">
    <source>
        <dbReference type="EMBL" id="TCL69174.1"/>
    </source>
</evidence>
<keyword evidence="2" id="KW-0175">Coiled coil</keyword>
<protein>
    <submittedName>
        <fullName evidence="4">Outer membrane protein with beta-barrel domain</fullName>
    </submittedName>
</protein>
<dbReference type="InterPro" id="IPR011250">
    <property type="entry name" value="OMP/PagP_B-barrel"/>
</dbReference>
<evidence type="ECO:0000313" key="5">
    <source>
        <dbReference type="Proteomes" id="UP000295455"/>
    </source>
</evidence>
<feature type="domain" description="Outer membrane protein beta-barrel" evidence="3">
    <location>
        <begin position="241"/>
        <end position="388"/>
    </location>
</feature>
<keyword evidence="5" id="KW-1185">Reference proteome</keyword>
<gene>
    <name evidence="4" type="ORF">EV196_101608</name>
</gene>
<evidence type="ECO:0000256" key="2">
    <source>
        <dbReference type="SAM" id="Coils"/>
    </source>
</evidence>
<name>A0A4R1RS41_9FLAO</name>
<dbReference type="SUPFAM" id="SSF56925">
    <property type="entry name" value="OMPA-like"/>
    <property type="match status" value="2"/>
</dbReference>
<accession>A0A4R1RS41</accession>